<organism evidence="2 3">
    <name type="scientific">Nitrosomonas communis</name>
    <dbReference type="NCBI Taxonomy" id="44574"/>
    <lineage>
        <taxon>Bacteria</taxon>
        <taxon>Pseudomonadati</taxon>
        <taxon>Pseudomonadota</taxon>
        <taxon>Betaproteobacteria</taxon>
        <taxon>Nitrosomonadales</taxon>
        <taxon>Nitrosomonadaceae</taxon>
        <taxon>Nitrosomonas</taxon>
    </lineage>
</organism>
<dbReference type="AlphaFoldDB" id="A0A1I4KTH4"/>
<gene>
    <name evidence="2" type="ORF">SAMN05421863_10053</name>
</gene>
<dbReference type="GO" id="GO:0006508">
    <property type="term" value="P:proteolysis"/>
    <property type="evidence" value="ECO:0007669"/>
    <property type="project" value="InterPro"/>
</dbReference>
<proteinExistence type="predicted"/>
<accession>A0A1I4KTH4</accession>
<dbReference type="InterPro" id="IPR001375">
    <property type="entry name" value="Peptidase_S9_cat"/>
</dbReference>
<evidence type="ECO:0000259" key="1">
    <source>
        <dbReference type="Pfam" id="PF00326"/>
    </source>
</evidence>
<dbReference type="Pfam" id="PF00326">
    <property type="entry name" value="Peptidase_S9"/>
    <property type="match status" value="1"/>
</dbReference>
<dbReference type="InterPro" id="IPR029058">
    <property type="entry name" value="AB_hydrolase_fold"/>
</dbReference>
<keyword evidence="3" id="KW-1185">Reference proteome</keyword>
<dbReference type="SUPFAM" id="SSF53474">
    <property type="entry name" value="alpha/beta-Hydrolases"/>
    <property type="match status" value="1"/>
</dbReference>
<dbReference type="GO" id="GO:0008236">
    <property type="term" value="F:serine-type peptidase activity"/>
    <property type="evidence" value="ECO:0007669"/>
    <property type="project" value="InterPro"/>
</dbReference>
<dbReference type="EMBL" id="FOUB01000005">
    <property type="protein sequence ID" value="SFL81931.1"/>
    <property type="molecule type" value="Genomic_DNA"/>
</dbReference>
<evidence type="ECO:0000313" key="3">
    <source>
        <dbReference type="Proteomes" id="UP000183287"/>
    </source>
</evidence>
<dbReference type="Gene3D" id="3.40.50.1820">
    <property type="entry name" value="alpha/beta hydrolase"/>
    <property type="match status" value="1"/>
</dbReference>
<protein>
    <submittedName>
        <fullName evidence="2">Prolyl oligopeptidase family protein</fullName>
    </submittedName>
</protein>
<dbReference type="PANTHER" id="PTHR43056">
    <property type="entry name" value="PEPTIDASE S9 PROLYL OLIGOPEPTIDASE"/>
    <property type="match status" value="1"/>
</dbReference>
<reference evidence="3" key="1">
    <citation type="submission" date="2016-10" db="EMBL/GenBank/DDBJ databases">
        <authorList>
            <person name="Varghese N."/>
            <person name="Submissions S."/>
        </authorList>
    </citation>
    <scope>NUCLEOTIDE SEQUENCE [LARGE SCALE GENOMIC DNA]</scope>
    <source>
        <strain evidence="3">Nm44</strain>
    </source>
</reference>
<dbReference type="RefSeq" id="WP_074903612.1">
    <property type="nucleotide sequence ID" value="NZ_FOUB01000005.1"/>
</dbReference>
<name>A0A1I4KTH4_9PROT</name>
<dbReference type="InterPro" id="IPR050585">
    <property type="entry name" value="Xaa-Pro_dipeptidyl-ppase/CocE"/>
</dbReference>
<evidence type="ECO:0000313" key="2">
    <source>
        <dbReference type="EMBL" id="SFL81931.1"/>
    </source>
</evidence>
<feature type="domain" description="Peptidase S9 prolyl oligopeptidase catalytic" evidence="1">
    <location>
        <begin position="1"/>
        <end position="65"/>
    </location>
</feature>
<dbReference type="PANTHER" id="PTHR43056:SF5">
    <property type="entry name" value="PEPTIDASE S9 PROLYL OLIGOPEPTIDASE CATALYTIC DOMAIN-CONTAINING PROTEIN"/>
    <property type="match status" value="1"/>
</dbReference>
<dbReference type="Proteomes" id="UP000183287">
    <property type="component" value="Unassembled WGS sequence"/>
</dbReference>
<sequence length="92" mass="10392">MILIQGLDDLIVPPDQSQMMFGALRRRGLPVAYVTSVGEQHGFVKAENNKRALKAELYFYSRIFKFELVDEIVISGSGFTIDLAILFNLQQV</sequence>